<proteinExistence type="inferred from homology"/>
<evidence type="ECO:0000313" key="9">
    <source>
        <dbReference type="EMBL" id="KAK6540231.1"/>
    </source>
</evidence>
<dbReference type="InterPro" id="IPR000109">
    <property type="entry name" value="POT_fam"/>
</dbReference>
<comment type="caution">
    <text evidence="9">The sequence shown here is derived from an EMBL/GenBank/DDBJ whole genome shotgun (WGS) entry which is preliminary data.</text>
</comment>
<keyword evidence="5 8" id="KW-1133">Transmembrane helix</keyword>
<feature type="transmembrane region" description="Helical" evidence="8">
    <location>
        <begin position="174"/>
        <end position="192"/>
    </location>
</feature>
<evidence type="ECO:0000313" key="10">
    <source>
        <dbReference type="Proteomes" id="UP001365542"/>
    </source>
</evidence>
<feature type="transmembrane region" description="Helical" evidence="8">
    <location>
        <begin position="400"/>
        <end position="420"/>
    </location>
</feature>
<keyword evidence="6 8" id="KW-0472">Membrane</keyword>
<dbReference type="PROSITE" id="PS01023">
    <property type="entry name" value="PTR2_2"/>
    <property type="match status" value="1"/>
</dbReference>
<keyword evidence="3 7" id="KW-0813">Transport</keyword>
<feature type="transmembrane region" description="Helical" evidence="8">
    <location>
        <begin position="234"/>
        <end position="253"/>
    </location>
</feature>
<reference evidence="9 10" key="1">
    <citation type="submission" date="2019-10" db="EMBL/GenBank/DDBJ databases">
        <authorList>
            <person name="Palmer J.M."/>
        </authorList>
    </citation>
    <scope>NUCLEOTIDE SEQUENCE [LARGE SCALE GENOMIC DNA]</scope>
    <source>
        <strain evidence="9 10">TWF694</strain>
    </source>
</reference>
<comment type="similarity">
    <text evidence="2 7">Belongs to the major facilitator superfamily. Proton-dependent oligopeptide transporter (POT/PTR) (TC 2.A.17) family.</text>
</comment>
<organism evidence="9 10">
    <name type="scientific">Orbilia ellipsospora</name>
    <dbReference type="NCBI Taxonomy" id="2528407"/>
    <lineage>
        <taxon>Eukaryota</taxon>
        <taxon>Fungi</taxon>
        <taxon>Dikarya</taxon>
        <taxon>Ascomycota</taxon>
        <taxon>Pezizomycotina</taxon>
        <taxon>Orbiliomycetes</taxon>
        <taxon>Orbiliales</taxon>
        <taxon>Orbiliaceae</taxon>
        <taxon>Orbilia</taxon>
    </lineage>
</organism>
<gene>
    <name evidence="9" type="ORF">TWF694_009047</name>
</gene>
<dbReference type="InterPro" id="IPR018456">
    <property type="entry name" value="PTR2_symporter_CS"/>
</dbReference>
<dbReference type="AlphaFoldDB" id="A0AAV9XF81"/>
<dbReference type="SUPFAM" id="SSF103473">
    <property type="entry name" value="MFS general substrate transporter"/>
    <property type="match status" value="1"/>
</dbReference>
<evidence type="ECO:0000256" key="5">
    <source>
        <dbReference type="ARBA" id="ARBA00022989"/>
    </source>
</evidence>
<dbReference type="Pfam" id="PF00854">
    <property type="entry name" value="PTR2"/>
    <property type="match status" value="1"/>
</dbReference>
<evidence type="ECO:0000256" key="4">
    <source>
        <dbReference type="ARBA" id="ARBA00022692"/>
    </source>
</evidence>
<evidence type="ECO:0000256" key="7">
    <source>
        <dbReference type="RuleBase" id="RU003755"/>
    </source>
</evidence>
<dbReference type="Proteomes" id="UP001365542">
    <property type="component" value="Unassembled WGS sequence"/>
</dbReference>
<dbReference type="GO" id="GO:0005886">
    <property type="term" value="C:plasma membrane"/>
    <property type="evidence" value="ECO:0007669"/>
    <property type="project" value="UniProtKB-ARBA"/>
</dbReference>
<dbReference type="PANTHER" id="PTHR11654">
    <property type="entry name" value="OLIGOPEPTIDE TRANSPORTER-RELATED"/>
    <property type="match status" value="1"/>
</dbReference>
<feature type="transmembrane region" description="Helical" evidence="8">
    <location>
        <begin position="432"/>
        <end position="454"/>
    </location>
</feature>
<feature type="transmembrane region" description="Helical" evidence="8">
    <location>
        <begin position="512"/>
        <end position="534"/>
    </location>
</feature>
<evidence type="ECO:0000256" key="3">
    <source>
        <dbReference type="ARBA" id="ARBA00022448"/>
    </source>
</evidence>
<dbReference type="InterPro" id="IPR036259">
    <property type="entry name" value="MFS_trans_sf"/>
</dbReference>
<feature type="transmembrane region" description="Helical" evidence="8">
    <location>
        <begin position="540"/>
        <end position="560"/>
    </location>
</feature>
<accession>A0AAV9XF81</accession>
<comment type="subcellular location">
    <subcellularLocation>
        <location evidence="1 7">Membrane</location>
        <topology evidence="1 7">Multi-pass membrane protein</topology>
    </subcellularLocation>
</comment>
<protein>
    <submittedName>
        <fullName evidence="9">Uncharacterized protein</fullName>
    </submittedName>
</protein>
<keyword evidence="10" id="KW-1185">Reference proteome</keyword>
<dbReference type="FunFam" id="1.20.1250.20:FF:000085">
    <property type="entry name" value="MFS peptide transporter Ptr2"/>
    <property type="match status" value="1"/>
</dbReference>
<feature type="transmembrane region" description="Helical" evidence="8">
    <location>
        <begin position="145"/>
        <end position="168"/>
    </location>
</feature>
<name>A0AAV9XF81_9PEZI</name>
<evidence type="ECO:0000256" key="6">
    <source>
        <dbReference type="ARBA" id="ARBA00023136"/>
    </source>
</evidence>
<evidence type="ECO:0000256" key="2">
    <source>
        <dbReference type="ARBA" id="ARBA00005982"/>
    </source>
</evidence>
<sequence>MEEKKGPKVDGGDLIITQQESPTVPVYYDEPEFVNDDGTPTEEELATLRRVAGKVPWAAYTIAFVELCERFSYYGVTQVFTNFIQQPLPKNSNTGAGHIVEQSGALGLGQRTATSITQFNQFWAYLMPLFGAYVADRYWGRYKTIMVSIAFAMVGHILLVICAIPSVISNPHTSLAVLILGIVIMGGGTGGFKSNISPLIAEQYTQDKKQVVTLPSGEKVIVDPVLTISRIYMYFYLMINVGALMGQIGMVYAEHYVGFYLSYLLPTILFSFCPIVMAVCRKRYIRTPATYSVLSRSMQLMSFASRGRWSINPIRTYKNFNDGTFWEKAKPSNVPAEQRPQWMTFDDQWVDEVSRGIKACKVFLWYPLYWVTYNQINGNLTSQAAVMNTHGLPNDILSNLNPFSLIILIPVFDLVLYPGLRKLGINFTPIKKITFGFIVGVLAMIWAAVLQYYIYKTSPCGYHAADPDCKPSPINVWAQTGSFVLIAISEIFASITGLEYAFTKAPTNMKSLVTSVFLVMSAFSTAIGFAFVTLSNDPLLVWNYIVAAILATLGAILFWLQFRSLDKEEDKLNDLQKTAFVGNVDVSPVSNAELEAANARRVSLVIEKP</sequence>
<feature type="transmembrane region" description="Helical" evidence="8">
    <location>
        <begin position="259"/>
        <end position="280"/>
    </location>
</feature>
<keyword evidence="4 7" id="KW-0812">Transmembrane</keyword>
<feature type="transmembrane region" description="Helical" evidence="8">
    <location>
        <begin position="474"/>
        <end position="500"/>
    </location>
</feature>
<dbReference type="GO" id="GO:0071916">
    <property type="term" value="F:dipeptide transmembrane transporter activity"/>
    <property type="evidence" value="ECO:0007669"/>
    <property type="project" value="UniProtKB-ARBA"/>
</dbReference>
<evidence type="ECO:0000256" key="8">
    <source>
        <dbReference type="SAM" id="Phobius"/>
    </source>
</evidence>
<evidence type="ECO:0000256" key="1">
    <source>
        <dbReference type="ARBA" id="ARBA00004141"/>
    </source>
</evidence>
<dbReference type="Gene3D" id="1.20.1250.20">
    <property type="entry name" value="MFS general substrate transporter like domains"/>
    <property type="match status" value="1"/>
</dbReference>
<dbReference type="EMBL" id="JAVHJO010000005">
    <property type="protein sequence ID" value="KAK6540231.1"/>
    <property type="molecule type" value="Genomic_DNA"/>
</dbReference>